<name>A0A392RVG3_9FABA</name>
<accession>A0A392RVG3</accession>
<organism evidence="2 3">
    <name type="scientific">Trifolium medium</name>
    <dbReference type="NCBI Taxonomy" id="97028"/>
    <lineage>
        <taxon>Eukaryota</taxon>
        <taxon>Viridiplantae</taxon>
        <taxon>Streptophyta</taxon>
        <taxon>Embryophyta</taxon>
        <taxon>Tracheophyta</taxon>
        <taxon>Spermatophyta</taxon>
        <taxon>Magnoliopsida</taxon>
        <taxon>eudicotyledons</taxon>
        <taxon>Gunneridae</taxon>
        <taxon>Pentapetalae</taxon>
        <taxon>rosids</taxon>
        <taxon>fabids</taxon>
        <taxon>Fabales</taxon>
        <taxon>Fabaceae</taxon>
        <taxon>Papilionoideae</taxon>
        <taxon>50 kb inversion clade</taxon>
        <taxon>NPAAA clade</taxon>
        <taxon>Hologalegina</taxon>
        <taxon>IRL clade</taxon>
        <taxon>Trifolieae</taxon>
        <taxon>Trifolium</taxon>
    </lineage>
</organism>
<dbReference type="AlphaFoldDB" id="A0A392RVG3"/>
<proteinExistence type="predicted"/>
<feature type="region of interest" description="Disordered" evidence="1">
    <location>
        <begin position="34"/>
        <end position="62"/>
    </location>
</feature>
<dbReference type="Proteomes" id="UP000265520">
    <property type="component" value="Unassembled WGS sequence"/>
</dbReference>
<evidence type="ECO:0000313" key="2">
    <source>
        <dbReference type="EMBL" id="MCI40631.1"/>
    </source>
</evidence>
<protein>
    <submittedName>
        <fullName evidence="2">Uncharacterized protein</fullName>
    </submittedName>
</protein>
<sequence length="62" mass="6744">KNKNLKKLYEDIIADLDNDQLKISDQLDLASFDCDEGNPNLSENHVLEENVPDGGGSSNAGL</sequence>
<feature type="compositionally biased region" description="Gly residues" evidence="1">
    <location>
        <begin position="53"/>
        <end position="62"/>
    </location>
</feature>
<keyword evidence="3" id="KW-1185">Reference proteome</keyword>
<evidence type="ECO:0000256" key="1">
    <source>
        <dbReference type="SAM" id="MobiDB-lite"/>
    </source>
</evidence>
<evidence type="ECO:0000313" key="3">
    <source>
        <dbReference type="Proteomes" id="UP000265520"/>
    </source>
</evidence>
<reference evidence="2 3" key="1">
    <citation type="journal article" date="2018" name="Front. Plant Sci.">
        <title>Red Clover (Trifolium pratense) and Zigzag Clover (T. medium) - A Picture of Genomic Similarities and Differences.</title>
        <authorList>
            <person name="Dluhosova J."/>
            <person name="Istvanek J."/>
            <person name="Nedelnik J."/>
            <person name="Repkova J."/>
        </authorList>
    </citation>
    <scope>NUCLEOTIDE SEQUENCE [LARGE SCALE GENOMIC DNA]</scope>
    <source>
        <strain evidence="3">cv. 10/8</strain>
        <tissue evidence="2">Leaf</tissue>
    </source>
</reference>
<comment type="caution">
    <text evidence="2">The sequence shown here is derived from an EMBL/GenBank/DDBJ whole genome shotgun (WGS) entry which is preliminary data.</text>
</comment>
<feature type="non-terminal residue" evidence="2">
    <location>
        <position position="1"/>
    </location>
</feature>
<dbReference type="EMBL" id="LXQA010281979">
    <property type="protein sequence ID" value="MCI40631.1"/>
    <property type="molecule type" value="Genomic_DNA"/>
</dbReference>